<accession>S7QJU4</accession>
<evidence type="ECO:0000313" key="2">
    <source>
        <dbReference type="EMBL" id="EPQ59627.1"/>
    </source>
</evidence>
<dbReference type="HOGENOM" id="CLU_023581_0_0_1"/>
<name>S7QJU4_GLOTA</name>
<gene>
    <name evidence="2" type="ORF">GLOTRDRAFT_125925</name>
</gene>
<feature type="compositionally biased region" description="Polar residues" evidence="1">
    <location>
        <begin position="394"/>
        <end position="403"/>
    </location>
</feature>
<feature type="compositionally biased region" description="Basic and acidic residues" evidence="1">
    <location>
        <begin position="351"/>
        <end position="363"/>
    </location>
</feature>
<feature type="compositionally biased region" description="Gly residues" evidence="1">
    <location>
        <begin position="762"/>
        <end position="776"/>
    </location>
</feature>
<dbReference type="KEGG" id="gtr:GLOTRDRAFT_125925"/>
<dbReference type="Proteomes" id="UP000030669">
    <property type="component" value="Unassembled WGS sequence"/>
</dbReference>
<dbReference type="OrthoDB" id="3248421at2759"/>
<organism evidence="2 3">
    <name type="scientific">Gloeophyllum trabeum (strain ATCC 11539 / FP-39264 / Madison 617)</name>
    <name type="common">Brown rot fungus</name>
    <dbReference type="NCBI Taxonomy" id="670483"/>
    <lineage>
        <taxon>Eukaryota</taxon>
        <taxon>Fungi</taxon>
        <taxon>Dikarya</taxon>
        <taxon>Basidiomycota</taxon>
        <taxon>Agaricomycotina</taxon>
        <taxon>Agaricomycetes</taxon>
        <taxon>Gloeophyllales</taxon>
        <taxon>Gloeophyllaceae</taxon>
        <taxon>Gloeophyllum</taxon>
    </lineage>
</organism>
<sequence length="776" mass="82631">MAAYPGVAFPGNVSPQPPMAQIAGSYSPSPAGAGGSAQITPGTITYTTSVGPDGRVIYHPFRAVPASYQTPSGIVNGIQWIPAEATSVLPAGAQPANSDFAAAWNRNYMNKDEERALKDWQYDEDKRRRREEKESAKRVAQWERDRRDREKAEERELRKAREKDAQYTRARKKSVSFEPGAGPMTPVSAYGPSQTSSVYGGSVRSSSPVPGYNPGVGGAGAYGVRSSSPVPGYNPGGAGVYGVRSSSPVPGYNPPPGGVGPAYGGSGRSASPVPGYASTTASIYGGPEKRSSSPMPMPGYNPSGTGSAYGGAYPSTGGFERERRLSTSIGSDLNRQFENMGLNTAGGGGYERNRGMSGEDRRRSIAGGYPPVGGGAYPSGYPASGGVPGAFPESGSQYSSTGYPTPPSQYAGAQPYSSGAYPPSPSRPEPMLPGAAAGAYGPSAYSVAPTRQSTTGGAYYPPSPRPGDAYGRHSRPPSPYAPGGRSATYPPGHILEGQPMRSRASSPAPPGMTFPAAPSPSMRGGQLAGFPGEPPLNQGPPEGFARPPNLAQPYTPFDPMKVLEMDELEVLAPPRMPVVLGPHDVYPEDWNRLMQDLALAWSRKLPVPEAARTGRIPKRSAVAGGLVDEWNHAFFYPRGVELVLYKGRERRTGMNVGMIDDLPEFDIDEEDLSSSASDSSDVTDSSLEDRYQYGEYGGVYGRQNDPNIVALREQRRRRREKKAEKKRREKEKKVRRKLKEKEKKYTLYITSVEPQRAAPTGLTGGFAAGMGGGPEW</sequence>
<dbReference type="STRING" id="670483.S7QJU4"/>
<evidence type="ECO:0000313" key="3">
    <source>
        <dbReference type="Proteomes" id="UP000030669"/>
    </source>
</evidence>
<dbReference type="EMBL" id="KB469297">
    <property type="protein sequence ID" value="EPQ59627.1"/>
    <property type="molecule type" value="Genomic_DNA"/>
</dbReference>
<feature type="compositionally biased region" description="Low complexity" evidence="1">
    <location>
        <begin position="196"/>
        <end position="212"/>
    </location>
</feature>
<feature type="compositionally biased region" description="Low complexity" evidence="1">
    <location>
        <begin position="432"/>
        <end position="446"/>
    </location>
</feature>
<protein>
    <submittedName>
        <fullName evidence="2">Uncharacterized protein</fullName>
    </submittedName>
</protein>
<feature type="region of interest" description="Disordered" evidence="1">
    <location>
        <begin position="705"/>
        <end position="738"/>
    </location>
</feature>
<keyword evidence="3" id="KW-1185">Reference proteome</keyword>
<dbReference type="AlphaFoldDB" id="S7QJU4"/>
<feature type="region of interest" description="Disordered" evidence="1">
    <location>
        <begin position="757"/>
        <end position="776"/>
    </location>
</feature>
<evidence type="ECO:0000256" key="1">
    <source>
        <dbReference type="SAM" id="MobiDB-lite"/>
    </source>
</evidence>
<dbReference type="GeneID" id="19301302"/>
<dbReference type="RefSeq" id="XP_007862562.1">
    <property type="nucleotide sequence ID" value="XM_007864371.1"/>
</dbReference>
<feature type="compositionally biased region" description="Polar residues" evidence="1">
    <location>
        <begin position="326"/>
        <end position="337"/>
    </location>
</feature>
<reference evidence="2 3" key="1">
    <citation type="journal article" date="2012" name="Science">
        <title>The Paleozoic origin of enzymatic lignin decomposition reconstructed from 31 fungal genomes.</title>
        <authorList>
            <person name="Floudas D."/>
            <person name="Binder M."/>
            <person name="Riley R."/>
            <person name="Barry K."/>
            <person name="Blanchette R.A."/>
            <person name="Henrissat B."/>
            <person name="Martinez A.T."/>
            <person name="Otillar R."/>
            <person name="Spatafora J.W."/>
            <person name="Yadav J.S."/>
            <person name="Aerts A."/>
            <person name="Benoit I."/>
            <person name="Boyd A."/>
            <person name="Carlson A."/>
            <person name="Copeland A."/>
            <person name="Coutinho P.M."/>
            <person name="de Vries R.P."/>
            <person name="Ferreira P."/>
            <person name="Findley K."/>
            <person name="Foster B."/>
            <person name="Gaskell J."/>
            <person name="Glotzer D."/>
            <person name="Gorecki P."/>
            <person name="Heitman J."/>
            <person name="Hesse C."/>
            <person name="Hori C."/>
            <person name="Igarashi K."/>
            <person name="Jurgens J.A."/>
            <person name="Kallen N."/>
            <person name="Kersten P."/>
            <person name="Kohler A."/>
            <person name="Kuees U."/>
            <person name="Kumar T.K.A."/>
            <person name="Kuo A."/>
            <person name="LaButti K."/>
            <person name="Larrondo L.F."/>
            <person name="Lindquist E."/>
            <person name="Ling A."/>
            <person name="Lombard V."/>
            <person name="Lucas S."/>
            <person name="Lundell T."/>
            <person name="Martin R."/>
            <person name="McLaughlin D.J."/>
            <person name="Morgenstern I."/>
            <person name="Morin E."/>
            <person name="Murat C."/>
            <person name="Nagy L.G."/>
            <person name="Nolan M."/>
            <person name="Ohm R.A."/>
            <person name="Patyshakuliyeva A."/>
            <person name="Rokas A."/>
            <person name="Ruiz-Duenas F.J."/>
            <person name="Sabat G."/>
            <person name="Salamov A."/>
            <person name="Samejima M."/>
            <person name="Schmutz J."/>
            <person name="Slot J.C."/>
            <person name="St John F."/>
            <person name="Stenlid J."/>
            <person name="Sun H."/>
            <person name="Sun S."/>
            <person name="Syed K."/>
            <person name="Tsang A."/>
            <person name="Wiebenga A."/>
            <person name="Young D."/>
            <person name="Pisabarro A."/>
            <person name="Eastwood D.C."/>
            <person name="Martin F."/>
            <person name="Cullen D."/>
            <person name="Grigoriev I.V."/>
            <person name="Hibbett D.S."/>
        </authorList>
    </citation>
    <scope>NUCLEOTIDE SEQUENCE [LARGE SCALE GENOMIC DNA]</scope>
    <source>
        <strain evidence="2 3">ATCC 11539</strain>
    </source>
</reference>
<feature type="compositionally biased region" description="Basic and acidic residues" evidence="1">
    <location>
        <begin position="125"/>
        <end position="166"/>
    </location>
</feature>
<dbReference type="OMA" id="YHEDWIR"/>
<feature type="compositionally biased region" description="Basic residues" evidence="1">
    <location>
        <begin position="714"/>
        <end position="738"/>
    </location>
</feature>
<feature type="region of interest" description="Disordered" evidence="1">
    <location>
        <begin position="125"/>
        <end position="513"/>
    </location>
</feature>
<dbReference type="eggNOG" id="ENOG502SK18">
    <property type="taxonomic scope" value="Eukaryota"/>
</dbReference>
<proteinExistence type="predicted"/>
<feature type="compositionally biased region" description="Pro residues" evidence="1">
    <location>
        <begin position="422"/>
        <end position="431"/>
    </location>
</feature>